<keyword evidence="2 7" id="KW-0285">Flavoprotein</keyword>
<evidence type="ECO:0000256" key="1">
    <source>
        <dbReference type="ARBA" id="ARBA00001917"/>
    </source>
</evidence>
<evidence type="ECO:0000256" key="3">
    <source>
        <dbReference type="ARBA" id="ARBA00022643"/>
    </source>
</evidence>
<reference evidence="9 10" key="1">
    <citation type="submission" date="2018-07" db="EMBL/GenBank/DDBJ databases">
        <authorList>
            <person name="Peeters C."/>
        </authorList>
    </citation>
    <scope>NUCLEOTIDE SEQUENCE [LARGE SCALE GENOMIC DNA]</scope>
    <source>
        <strain evidence="9 10">LMG 30378</strain>
    </source>
</reference>
<evidence type="ECO:0000256" key="7">
    <source>
        <dbReference type="PIRSR" id="PIRSR000138-2"/>
    </source>
</evidence>
<feature type="active site" description="Proton acceptor" evidence="6">
    <location>
        <position position="283"/>
    </location>
</feature>
<dbReference type="PROSITE" id="PS51349">
    <property type="entry name" value="FMN_HYDROXY_ACID_DH_2"/>
    <property type="match status" value="1"/>
</dbReference>
<feature type="binding site" evidence="7">
    <location>
        <position position="111"/>
    </location>
    <ligand>
        <name>FMN</name>
        <dbReference type="ChEBI" id="CHEBI:58210"/>
    </ligand>
</feature>
<dbReference type="EMBL" id="UFQC01000012">
    <property type="protein sequence ID" value="SSW67566.1"/>
    <property type="molecule type" value="Genomic_DNA"/>
</dbReference>
<dbReference type="InterPro" id="IPR013785">
    <property type="entry name" value="Aldolase_TIM"/>
</dbReference>
<dbReference type="SUPFAM" id="SSF51395">
    <property type="entry name" value="FMN-linked oxidoreductases"/>
    <property type="match status" value="1"/>
</dbReference>
<feature type="binding site" evidence="7">
    <location>
        <begin position="314"/>
        <end position="318"/>
    </location>
    <ligand>
        <name>FMN</name>
        <dbReference type="ChEBI" id="CHEBI:58210"/>
    </ligand>
</feature>
<evidence type="ECO:0000256" key="6">
    <source>
        <dbReference type="PIRSR" id="PIRSR000138-1"/>
    </source>
</evidence>
<feature type="binding site" evidence="7">
    <location>
        <begin position="82"/>
        <end position="84"/>
    </location>
    <ligand>
        <name>FMN</name>
        <dbReference type="ChEBI" id="CHEBI:58210"/>
    </ligand>
</feature>
<feature type="binding site" evidence="7">
    <location>
        <position position="169"/>
    </location>
    <ligand>
        <name>glyoxylate</name>
        <dbReference type="ChEBI" id="CHEBI:36655"/>
    </ligand>
</feature>
<dbReference type="GO" id="GO:0005886">
    <property type="term" value="C:plasma membrane"/>
    <property type="evidence" value="ECO:0007669"/>
    <property type="project" value="TreeGrafter"/>
</dbReference>
<dbReference type="GO" id="GO:0009060">
    <property type="term" value="P:aerobic respiration"/>
    <property type="evidence" value="ECO:0007669"/>
    <property type="project" value="TreeGrafter"/>
</dbReference>
<evidence type="ECO:0000256" key="2">
    <source>
        <dbReference type="ARBA" id="ARBA00022630"/>
    </source>
</evidence>
<evidence type="ECO:0000259" key="8">
    <source>
        <dbReference type="PROSITE" id="PS51349"/>
    </source>
</evidence>
<dbReference type="RefSeq" id="WP_129241313.1">
    <property type="nucleotide sequence ID" value="NZ_UFQC01000012.1"/>
</dbReference>
<dbReference type="OrthoDB" id="8717062at2"/>
<feature type="binding site" evidence="7">
    <location>
        <position position="134"/>
    </location>
    <ligand>
        <name>glyoxylate</name>
        <dbReference type="ChEBI" id="CHEBI:36655"/>
    </ligand>
</feature>
<evidence type="ECO:0000313" key="9">
    <source>
        <dbReference type="EMBL" id="SSW67566.1"/>
    </source>
</evidence>
<accession>A0A446CI31</accession>
<gene>
    <name evidence="9" type="primary">mdlB_3</name>
    <name evidence="9" type="ORF">AVE30378_02603</name>
</gene>
<feature type="binding site" evidence="7">
    <location>
        <position position="283"/>
    </location>
    <ligand>
        <name>glyoxylate</name>
        <dbReference type="ChEBI" id="CHEBI:36655"/>
    </ligand>
</feature>
<dbReference type="AlphaFoldDB" id="A0A446CI31"/>
<dbReference type="EC" id="1.1.99.31" evidence="9"/>
<dbReference type="InterPro" id="IPR037396">
    <property type="entry name" value="FMN_HAD"/>
</dbReference>
<feature type="domain" description="FMN hydroxy acid dehydrogenase" evidence="8">
    <location>
        <begin position="3"/>
        <end position="387"/>
    </location>
</feature>
<evidence type="ECO:0000256" key="4">
    <source>
        <dbReference type="ARBA" id="ARBA00023002"/>
    </source>
</evidence>
<evidence type="ECO:0000256" key="5">
    <source>
        <dbReference type="ARBA" id="ARBA00024042"/>
    </source>
</evidence>
<proteinExistence type="inferred from homology"/>
<organism evidence="9 10">
    <name type="scientific">Achromobacter veterisilvae</name>
    <dbReference type="NCBI Taxonomy" id="2069367"/>
    <lineage>
        <taxon>Bacteria</taxon>
        <taxon>Pseudomonadati</taxon>
        <taxon>Pseudomonadota</taxon>
        <taxon>Betaproteobacteria</taxon>
        <taxon>Burkholderiales</taxon>
        <taxon>Alcaligenaceae</taxon>
        <taxon>Achromobacter</taxon>
    </lineage>
</organism>
<feature type="binding site" evidence="7">
    <location>
        <position position="132"/>
    </location>
    <ligand>
        <name>glyoxylate</name>
        <dbReference type="ChEBI" id="CHEBI:36655"/>
    </ligand>
</feature>
<dbReference type="GO" id="GO:0033720">
    <property type="term" value="F:(S)-mandelate dehydrogenase activity"/>
    <property type="evidence" value="ECO:0007669"/>
    <property type="project" value="UniProtKB-EC"/>
</dbReference>
<dbReference type="InterPro" id="IPR000262">
    <property type="entry name" value="FMN-dep_DH"/>
</dbReference>
<feature type="binding site" evidence="7">
    <location>
        <position position="259"/>
    </location>
    <ligand>
        <name>FMN</name>
        <dbReference type="ChEBI" id="CHEBI:58210"/>
    </ligand>
</feature>
<name>A0A446CI31_9BURK</name>
<dbReference type="FunFam" id="3.20.20.70:FF:000029">
    <property type="entry name" value="L-lactate dehydrogenase"/>
    <property type="match status" value="1"/>
</dbReference>
<dbReference type="CDD" id="cd02809">
    <property type="entry name" value="alpha_hydroxyacid_oxid_FMN"/>
    <property type="match status" value="1"/>
</dbReference>
<dbReference type="GO" id="GO:0004459">
    <property type="term" value="F:L-lactate dehydrogenase (NAD+) activity"/>
    <property type="evidence" value="ECO:0007669"/>
    <property type="project" value="TreeGrafter"/>
</dbReference>
<dbReference type="PANTHER" id="PTHR10578:SF107">
    <property type="entry name" value="2-HYDROXYACID OXIDASE 1"/>
    <property type="match status" value="1"/>
</dbReference>
<dbReference type="PANTHER" id="PTHR10578">
    <property type="entry name" value="S -2-HYDROXY-ACID OXIDASE-RELATED"/>
    <property type="match status" value="1"/>
</dbReference>
<comment type="similarity">
    <text evidence="5">Belongs to the FMN-dependent alpha-hydroxy acid dehydrogenase family.</text>
</comment>
<keyword evidence="4 9" id="KW-0560">Oxidoreductase</keyword>
<keyword evidence="3 7" id="KW-0288">FMN</keyword>
<sequence>MSFDSAFGYNFDDLRALAKRRLPHGLFEFVDRGTEDDLTIRNNFDAFRRIQLFPRPLVDVSKRSLTMSLFGKEYPMPVCLAPTGAAGLLWHEGEVAAAAAAAAFGIPYSMSTGSITSIEKVAEKAGGELWFQLYLWPDPAMSLELVRRARDAGYKALIVTIDTTVTPNREFNYRNGFTVPMKLTRRNVADAMRRPRWAFGVMGRYLMSGGMPRFHNLPSALQRKMTDTRKAGLMPKNDSLTWDDLKRLRDMWDGPLIVKGILHPDDACAAVQAGADGIVVSNHGGRVLDNAPASIEMLPDVRQAVGSRTVVLLDSGIRRGSDVVKAIALGADAVMVGRMAMWGTAVGGQRGVAHALTLLRDEIDRVMAFTGCTSMADLNRACCARLP</sequence>
<feature type="binding site" evidence="7">
    <location>
        <position position="160"/>
    </location>
    <ligand>
        <name>FMN</name>
        <dbReference type="ChEBI" id="CHEBI:58210"/>
    </ligand>
</feature>
<dbReference type="InterPro" id="IPR012133">
    <property type="entry name" value="Alpha-hydoxy_acid_DH_FMN"/>
</dbReference>
<dbReference type="Proteomes" id="UP000289465">
    <property type="component" value="Unassembled WGS sequence"/>
</dbReference>
<evidence type="ECO:0000313" key="10">
    <source>
        <dbReference type="Proteomes" id="UP000289465"/>
    </source>
</evidence>
<comment type="cofactor">
    <cofactor evidence="1">
        <name>FMN</name>
        <dbReference type="ChEBI" id="CHEBI:58210"/>
    </cofactor>
</comment>
<dbReference type="Pfam" id="PF01070">
    <property type="entry name" value="FMN_dh"/>
    <property type="match status" value="1"/>
</dbReference>
<dbReference type="GO" id="GO:0010181">
    <property type="term" value="F:FMN binding"/>
    <property type="evidence" value="ECO:0007669"/>
    <property type="project" value="InterPro"/>
</dbReference>
<dbReference type="Gene3D" id="3.20.20.70">
    <property type="entry name" value="Aldolase class I"/>
    <property type="match status" value="1"/>
</dbReference>
<feature type="binding site" evidence="7">
    <location>
        <position position="286"/>
    </location>
    <ligand>
        <name>glyoxylate</name>
        <dbReference type="ChEBI" id="CHEBI:36655"/>
    </ligand>
</feature>
<feature type="binding site" evidence="7">
    <location>
        <begin position="337"/>
        <end position="338"/>
    </location>
    <ligand>
        <name>FMN</name>
        <dbReference type="ChEBI" id="CHEBI:58210"/>
    </ligand>
</feature>
<protein>
    <submittedName>
        <fullName evidence="9">(S)-mandelate dehydrogenase</fullName>
        <ecNumber evidence="9">1.1.99.31</ecNumber>
    </submittedName>
</protein>
<feature type="binding site" evidence="7">
    <location>
        <position position="281"/>
    </location>
    <ligand>
        <name>FMN</name>
        <dbReference type="ChEBI" id="CHEBI:58210"/>
    </ligand>
</feature>
<dbReference type="PIRSF" id="PIRSF000138">
    <property type="entry name" value="Al-hdrx_acd_dh"/>
    <property type="match status" value="1"/>
</dbReference>